<comment type="similarity">
    <text evidence="2">Belongs to the binding-protein-dependent transport system permease family. FecCD subfamily.</text>
</comment>
<keyword evidence="7 8" id="KW-0472">Membrane</keyword>
<feature type="transmembrane region" description="Helical" evidence="8">
    <location>
        <begin position="239"/>
        <end position="263"/>
    </location>
</feature>
<dbReference type="InterPro" id="IPR000522">
    <property type="entry name" value="ABC_transptr_permease_BtuC"/>
</dbReference>
<evidence type="ECO:0000256" key="7">
    <source>
        <dbReference type="ARBA" id="ARBA00023136"/>
    </source>
</evidence>
<protein>
    <submittedName>
        <fullName evidence="9">Iron chelate uptake ABC transporter family permease subunit</fullName>
    </submittedName>
</protein>
<evidence type="ECO:0000256" key="1">
    <source>
        <dbReference type="ARBA" id="ARBA00004651"/>
    </source>
</evidence>
<feature type="transmembrane region" description="Helical" evidence="8">
    <location>
        <begin position="199"/>
        <end position="219"/>
    </location>
</feature>
<feature type="transmembrane region" description="Helical" evidence="8">
    <location>
        <begin position="117"/>
        <end position="138"/>
    </location>
</feature>
<dbReference type="SUPFAM" id="SSF81345">
    <property type="entry name" value="ABC transporter involved in vitamin B12 uptake, BtuC"/>
    <property type="match status" value="1"/>
</dbReference>
<keyword evidence="4" id="KW-1003">Cell membrane</keyword>
<organism evidence="9 10">
    <name type="scientific">Kineothrix sedimenti</name>
    <dbReference type="NCBI Taxonomy" id="3123317"/>
    <lineage>
        <taxon>Bacteria</taxon>
        <taxon>Bacillati</taxon>
        <taxon>Bacillota</taxon>
        <taxon>Clostridia</taxon>
        <taxon>Lachnospirales</taxon>
        <taxon>Lachnospiraceae</taxon>
        <taxon>Kineothrix</taxon>
    </lineage>
</organism>
<dbReference type="Gene3D" id="1.10.3470.10">
    <property type="entry name" value="ABC transporter involved in vitamin B12 uptake, BtuC"/>
    <property type="match status" value="1"/>
</dbReference>
<evidence type="ECO:0000256" key="3">
    <source>
        <dbReference type="ARBA" id="ARBA00022448"/>
    </source>
</evidence>
<feature type="transmembrane region" description="Helical" evidence="8">
    <location>
        <begin position="90"/>
        <end position="111"/>
    </location>
</feature>
<evidence type="ECO:0000313" key="9">
    <source>
        <dbReference type="EMBL" id="XAH74326.1"/>
    </source>
</evidence>
<sequence length="332" mass="33987">MKISKNKIVIFLSSIGIVLCGLLSLAAGSRNVPVSDVLAALTGAGGDSFTVSVVQARIPRMVFGIIAGGALGVSGALMQSITRNPIADPSILGVNTGASLFVVCGIAFFNINLPNQYIWLALIGAGATAVFVYAIAAVGNGEITPIKLALSGTATSIALSSLVNTVMLPKSLVMDAFRFWQVGSIGGTGWDDIKIMAPYLAIGFLIAILLIPSLNSLALGDEIATSLGTNIKLTRGLGAFAGVLLCGATTALAGPIGFVGLMIPHFMRIIFGPDLKYIIPMSAIGGAGLLIVSDVIGRVIGSPGELEVGIITAFLGAPFFIMIARKAKVNSI</sequence>
<feature type="transmembrane region" description="Helical" evidence="8">
    <location>
        <begin position="58"/>
        <end position="78"/>
    </location>
</feature>
<keyword evidence="6 8" id="KW-1133">Transmembrane helix</keyword>
<dbReference type="PANTHER" id="PTHR30472:SF1">
    <property type="entry name" value="FE(3+) DICITRATE TRANSPORT SYSTEM PERMEASE PROTEIN FECC-RELATED"/>
    <property type="match status" value="1"/>
</dbReference>
<keyword evidence="10" id="KW-1185">Reference proteome</keyword>
<evidence type="ECO:0000256" key="2">
    <source>
        <dbReference type="ARBA" id="ARBA00007935"/>
    </source>
</evidence>
<feature type="transmembrane region" description="Helical" evidence="8">
    <location>
        <begin position="306"/>
        <end position="324"/>
    </location>
</feature>
<reference evidence="9 10" key="1">
    <citation type="submission" date="2024-02" db="EMBL/GenBank/DDBJ databases">
        <title>Bacterial strain from lacustrine sediment.</title>
        <authorList>
            <person name="Petit C."/>
            <person name="Fadhlaoui K."/>
        </authorList>
    </citation>
    <scope>NUCLEOTIDE SEQUENCE [LARGE SCALE GENOMIC DNA]</scope>
    <source>
        <strain evidence="9 10">IPX-CK</strain>
    </source>
</reference>
<dbReference type="Pfam" id="PF01032">
    <property type="entry name" value="FecCD"/>
    <property type="match status" value="1"/>
</dbReference>
<dbReference type="RefSeq" id="WP_342757919.1">
    <property type="nucleotide sequence ID" value="NZ_CP146256.1"/>
</dbReference>
<name>A0ABZ3EYG8_9FIRM</name>
<keyword evidence="5 8" id="KW-0812">Transmembrane</keyword>
<dbReference type="InterPro" id="IPR037294">
    <property type="entry name" value="ABC_BtuC-like"/>
</dbReference>
<dbReference type="Proteomes" id="UP001451571">
    <property type="component" value="Chromosome"/>
</dbReference>
<evidence type="ECO:0000256" key="6">
    <source>
        <dbReference type="ARBA" id="ARBA00022989"/>
    </source>
</evidence>
<dbReference type="EMBL" id="CP146256">
    <property type="protein sequence ID" value="XAH74326.1"/>
    <property type="molecule type" value="Genomic_DNA"/>
</dbReference>
<evidence type="ECO:0000256" key="4">
    <source>
        <dbReference type="ARBA" id="ARBA00022475"/>
    </source>
</evidence>
<accession>A0ABZ3EYG8</accession>
<dbReference type="PANTHER" id="PTHR30472">
    <property type="entry name" value="FERRIC ENTEROBACTIN TRANSPORT SYSTEM PERMEASE PROTEIN"/>
    <property type="match status" value="1"/>
</dbReference>
<evidence type="ECO:0000256" key="5">
    <source>
        <dbReference type="ARBA" id="ARBA00022692"/>
    </source>
</evidence>
<proteinExistence type="inferred from homology"/>
<feature type="transmembrane region" description="Helical" evidence="8">
    <location>
        <begin position="275"/>
        <end position="300"/>
    </location>
</feature>
<evidence type="ECO:0000313" key="10">
    <source>
        <dbReference type="Proteomes" id="UP001451571"/>
    </source>
</evidence>
<dbReference type="CDD" id="cd06550">
    <property type="entry name" value="TM_ABC_iron-siderophores_like"/>
    <property type="match status" value="1"/>
</dbReference>
<comment type="subcellular location">
    <subcellularLocation>
        <location evidence="1">Cell membrane</location>
        <topology evidence="1">Multi-pass membrane protein</topology>
    </subcellularLocation>
</comment>
<evidence type="ECO:0000256" key="8">
    <source>
        <dbReference type="SAM" id="Phobius"/>
    </source>
</evidence>
<gene>
    <name evidence="9" type="ORF">V6984_00755</name>
</gene>
<keyword evidence="3" id="KW-0813">Transport</keyword>